<keyword evidence="2" id="KW-1185">Reference proteome</keyword>
<name>A0A3P7FWE1_HYDTA</name>
<dbReference type="AlphaFoldDB" id="A0A3P7FWE1"/>
<dbReference type="Proteomes" id="UP000274429">
    <property type="component" value="Unassembled WGS sequence"/>
</dbReference>
<accession>A0A3P7FWE1</accession>
<protein>
    <submittedName>
        <fullName evidence="1">Uncharacterized protein</fullName>
    </submittedName>
</protein>
<evidence type="ECO:0000313" key="1">
    <source>
        <dbReference type="EMBL" id="VDM36946.1"/>
    </source>
</evidence>
<dbReference type="EMBL" id="UYWX01024878">
    <property type="protein sequence ID" value="VDM36946.1"/>
    <property type="molecule type" value="Genomic_DNA"/>
</dbReference>
<organism evidence="1 2">
    <name type="scientific">Hydatigena taeniaeformis</name>
    <name type="common">Feline tapeworm</name>
    <name type="synonym">Taenia taeniaeformis</name>
    <dbReference type="NCBI Taxonomy" id="6205"/>
    <lineage>
        <taxon>Eukaryota</taxon>
        <taxon>Metazoa</taxon>
        <taxon>Spiralia</taxon>
        <taxon>Lophotrochozoa</taxon>
        <taxon>Platyhelminthes</taxon>
        <taxon>Cestoda</taxon>
        <taxon>Eucestoda</taxon>
        <taxon>Cyclophyllidea</taxon>
        <taxon>Taeniidae</taxon>
        <taxon>Hydatigera</taxon>
    </lineage>
</organism>
<evidence type="ECO:0000313" key="2">
    <source>
        <dbReference type="Proteomes" id="UP000274429"/>
    </source>
</evidence>
<proteinExistence type="predicted"/>
<reference evidence="1 2" key="1">
    <citation type="submission" date="2018-11" db="EMBL/GenBank/DDBJ databases">
        <authorList>
            <consortium name="Pathogen Informatics"/>
        </authorList>
    </citation>
    <scope>NUCLEOTIDE SEQUENCE [LARGE SCALE GENOMIC DNA]</scope>
</reference>
<gene>
    <name evidence="1" type="ORF">TTAC_LOCUS11545</name>
</gene>
<sequence>MDMQSVELLIDFNFVALLFYLEQLSFIIDANSDFLVASAVMTASDEQQHSLLLDSRTTQEGLKKLPKACQ</sequence>